<feature type="region of interest" description="Disordered" evidence="3">
    <location>
        <begin position="19"/>
        <end position="38"/>
    </location>
</feature>
<feature type="signal peptide" evidence="4">
    <location>
        <begin position="1"/>
        <end position="22"/>
    </location>
</feature>
<dbReference type="Pfam" id="PF04333">
    <property type="entry name" value="MlaA"/>
    <property type="match status" value="1"/>
</dbReference>
<evidence type="ECO:0000256" key="3">
    <source>
        <dbReference type="SAM" id="MobiDB-lite"/>
    </source>
</evidence>
<keyword evidence="5" id="KW-0449">Lipoprotein</keyword>
<dbReference type="Proteomes" id="UP000295106">
    <property type="component" value="Unassembled WGS sequence"/>
</dbReference>
<comment type="caution">
    <text evidence="5">The sequence shown here is derived from an EMBL/GenBank/DDBJ whole genome shotgun (WGS) entry which is preliminary data.</text>
</comment>
<dbReference type="GO" id="GO:0120010">
    <property type="term" value="P:intermembrane phospholipid transfer"/>
    <property type="evidence" value="ECO:0007669"/>
    <property type="project" value="TreeGrafter"/>
</dbReference>
<evidence type="ECO:0000256" key="1">
    <source>
        <dbReference type="ARBA" id="ARBA00010634"/>
    </source>
</evidence>
<name>A0A4R2MJL2_RUBGE</name>
<dbReference type="PRINTS" id="PR01805">
    <property type="entry name" value="VACJLIPOPROT"/>
</dbReference>
<evidence type="ECO:0000313" key="6">
    <source>
        <dbReference type="Proteomes" id="UP000295106"/>
    </source>
</evidence>
<proteinExistence type="inferred from homology"/>
<comment type="similarity">
    <text evidence="1">Belongs to the MlaA family.</text>
</comment>
<accession>A0A4R2MJL2</accession>
<dbReference type="InterPro" id="IPR007428">
    <property type="entry name" value="MlaA"/>
</dbReference>
<organism evidence="5 6">
    <name type="scientific">Rubrivivax gelatinosus</name>
    <name type="common">Rhodocyclus gelatinosus</name>
    <name type="synonym">Rhodopseudomonas gelatinosa</name>
    <dbReference type="NCBI Taxonomy" id="28068"/>
    <lineage>
        <taxon>Bacteria</taxon>
        <taxon>Pseudomonadati</taxon>
        <taxon>Pseudomonadota</taxon>
        <taxon>Betaproteobacteria</taxon>
        <taxon>Burkholderiales</taxon>
        <taxon>Sphaerotilaceae</taxon>
        <taxon>Rubrivivax</taxon>
    </lineage>
</organism>
<dbReference type="OrthoDB" id="9785326at2"/>
<evidence type="ECO:0000256" key="4">
    <source>
        <dbReference type="SAM" id="SignalP"/>
    </source>
</evidence>
<feature type="chain" id="PRO_5020941203" evidence="4">
    <location>
        <begin position="23"/>
        <end position="255"/>
    </location>
</feature>
<dbReference type="PANTHER" id="PTHR30035:SF3">
    <property type="entry name" value="INTERMEMBRANE PHOSPHOLIPID TRANSPORT SYSTEM LIPOPROTEIN MLAA"/>
    <property type="match status" value="1"/>
</dbReference>
<dbReference type="EMBL" id="SLXD01000001">
    <property type="protein sequence ID" value="TCP05187.1"/>
    <property type="molecule type" value="Genomic_DNA"/>
</dbReference>
<sequence length="255" mass="27569">MKRLAAALAVTALATGCATAPAPVPGEATPQRAASPADPWENWNRKVFAFNDQVDEAVVRPVAEAYRDHVPQIVRTGIGNVLGNIRDVWSAANQFLQGKPADGLEMSARVLVNTTMGLFGLLDWGTELRLERRSEDFGQTLGVWGAGAGPYVVLPLLGPSSVRDGLSWPVDRVFAPSRLPQTDAGSYTVLATELLNARSDLLETTQLLDRVALDRYSFVRDAYLSRRLDQVYDGAPPLVDYDDDGYGDGEAAPAQ</sequence>
<keyword evidence="2 4" id="KW-0732">Signal</keyword>
<dbReference type="PANTHER" id="PTHR30035">
    <property type="entry name" value="LIPOPROTEIN VACJ-RELATED"/>
    <property type="match status" value="1"/>
</dbReference>
<gene>
    <name evidence="5" type="ORF">EV684_10159</name>
</gene>
<dbReference type="PROSITE" id="PS51257">
    <property type="entry name" value="PROKAR_LIPOPROTEIN"/>
    <property type="match status" value="1"/>
</dbReference>
<dbReference type="GO" id="GO:0016020">
    <property type="term" value="C:membrane"/>
    <property type="evidence" value="ECO:0007669"/>
    <property type="project" value="InterPro"/>
</dbReference>
<dbReference type="GeneID" id="99686786"/>
<dbReference type="AlphaFoldDB" id="A0A4R2MJL2"/>
<evidence type="ECO:0000256" key="2">
    <source>
        <dbReference type="ARBA" id="ARBA00022729"/>
    </source>
</evidence>
<evidence type="ECO:0000313" key="5">
    <source>
        <dbReference type="EMBL" id="TCP05187.1"/>
    </source>
</evidence>
<protein>
    <submittedName>
        <fullName evidence="5">Phospholipid-binding lipoprotein MlaA</fullName>
    </submittedName>
</protein>
<reference evidence="5 6" key="1">
    <citation type="submission" date="2019-03" db="EMBL/GenBank/DDBJ databases">
        <title>Genomic Encyclopedia of Type Strains, Phase IV (KMG-IV): sequencing the most valuable type-strain genomes for metagenomic binning, comparative biology and taxonomic classification.</title>
        <authorList>
            <person name="Goeker M."/>
        </authorList>
    </citation>
    <scope>NUCLEOTIDE SEQUENCE [LARGE SCALE GENOMIC DNA]</scope>
    <source>
        <strain evidence="5 6">DSM 1709</strain>
    </source>
</reference>
<dbReference type="RefSeq" id="WP_132644212.1">
    <property type="nucleotide sequence ID" value="NZ_CP181386.1"/>
</dbReference>